<evidence type="ECO:0000256" key="9">
    <source>
        <dbReference type="ARBA" id="ARBA00048988"/>
    </source>
</evidence>
<comment type="catalytic activity">
    <reaction evidence="9">
        <text>ATP + H2O = ADP + phosphate + H(+)</text>
        <dbReference type="Rhea" id="RHEA:13065"/>
        <dbReference type="ChEBI" id="CHEBI:15377"/>
        <dbReference type="ChEBI" id="CHEBI:15378"/>
        <dbReference type="ChEBI" id="CHEBI:30616"/>
        <dbReference type="ChEBI" id="CHEBI:43474"/>
        <dbReference type="ChEBI" id="CHEBI:456216"/>
        <dbReference type="EC" id="5.6.2.4"/>
    </reaction>
</comment>
<dbReference type="InterPro" id="IPR013986">
    <property type="entry name" value="DExx_box_DNA_helicase_dom_sf"/>
</dbReference>
<dbReference type="GO" id="GO:0016887">
    <property type="term" value="F:ATP hydrolysis activity"/>
    <property type="evidence" value="ECO:0007669"/>
    <property type="project" value="RHEA"/>
</dbReference>
<feature type="domain" description="UvrD-like helicase C-terminal" evidence="12">
    <location>
        <begin position="306"/>
        <end position="568"/>
    </location>
</feature>
<dbReference type="Proteomes" id="UP000184076">
    <property type="component" value="Unassembled WGS sequence"/>
</dbReference>
<evidence type="ECO:0000256" key="5">
    <source>
        <dbReference type="ARBA" id="ARBA00022840"/>
    </source>
</evidence>
<dbReference type="Pfam" id="PF00580">
    <property type="entry name" value="UvrD-helicase"/>
    <property type="match status" value="1"/>
</dbReference>
<evidence type="ECO:0000256" key="10">
    <source>
        <dbReference type="PROSITE-ProRule" id="PRU00560"/>
    </source>
</evidence>
<evidence type="ECO:0000256" key="1">
    <source>
        <dbReference type="ARBA" id="ARBA00009922"/>
    </source>
</evidence>
<dbReference type="EMBL" id="FQVB01000029">
    <property type="protein sequence ID" value="SHF83830.1"/>
    <property type="molecule type" value="Genomic_DNA"/>
</dbReference>
<evidence type="ECO:0000313" key="13">
    <source>
        <dbReference type="EMBL" id="SHF83830.1"/>
    </source>
</evidence>
<name>A0A1M5EX32_9BACT</name>
<comment type="similarity">
    <text evidence="1">Belongs to the helicase family. UvrD subfamily.</text>
</comment>
<dbReference type="PROSITE" id="PS51198">
    <property type="entry name" value="UVRD_HELICASE_ATP_BIND"/>
    <property type="match status" value="1"/>
</dbReference>
<organism evidence="13 14">
    <name type="scientific">Desulfacinum infernum DSM 9756</name>
    <dbReference type="NCBI Taxonomy" id="1121391"/>
    <lineage>
        <taxon>Bacteria</taxon>
        <taxon>Pseudomonadati</taxon>
        <taxon>Thermodesulfobacteriota</taxon>
        <taxon>Syntrophobacteria</taxon>
        <taxon>Syntrophobacterales</taxon>
        <taxon>Syntrophobacteraceae</taxon>
        <taxon>Desulfacinum</taxon>
    </lineage>
</organism>
<dbReference type="InterPro" id="IPR027417">
    <property type="entry name" value="P-loop_NTPase"/>
</dbReference>
<dbReference type="AlphaFoldDB" id="A0A1M5EX32"/>
<keyword evidence="5 10" id="KW-0067">ATP-binding</keyword>
<evidence type="ECO:0000256" key="6">
    <source>
        <dbReference type="ARBA" id="ARBA00023235"/>
    </source>
</evidence>
<evidence type="ECO:0000313" key="14">
    <source>
        <dbReference type="Proteomes" id="UP000184076"/>
    </source>
</evidence>
<dbReference type="InterPro" id="IPR014016">
    <property type="entry name" value="UvrD-like_ATP-bd"/>
</dbReference>
<dbReference type="CDD" id="cd17932">
    <property type="entry name" value="DEXQc_UvrD"/>
    <property type="match status" value="1"/>
</dbReference>
<evidence type="ECO:0000256" key="8">
    <source>
        <dbReference type="ARBA" id="ARBA00034808"/>
    </source>
</evidence>
<evidence type="ECO:0000256" key="4">
    <source>
        <dbReference type="ARBA" id="ARBA00022806"/>
    </source>
</evidence>
<dbReference type="PROSITE" id="PS51217">
    <property type="entry name" value="UVRD_HELICASE_CTER"/>
    <property type="match status" value="1"/>
</dbReference>
<feature type="binding site" evidence="10">
    <location>
        <begin position="42"/>
        <end position="49"/>
    </location>
    <ligand>
        <name>ATP</name>
        <dbReference type="ChEBI" id="CHEBI:30616"/>
    </ligand>
</feature>
<dbReference type="GO" id="GO:0000725">
    <property type="term" value="P:recombinational repair"/>
    <property type="evidence" value="ECO:0007669"/>
    <property type="project" value="TreeGrafter"/>
</dbReference>
<keyword evidence="14" id="KW-1185">Reference proteome</keyword>
<dbReference type="InterPro" id="IPR014017">
    <property type="entry name" value="DNA_helicase_UvrD-like_C"/>
</dbReference>
<comment type="catalytic activity">
    <reaction evidence="7">
        <text>Couples ATP hydrolysis with the unwinding of duplex DNA by translocating in the 3'-5' direction.</text>
        <dbReference type="EC" id="5.6.2.4"/>
    </reaction>
</comment>
<gene>
    <name evidence="13" type="ORF">SAMN02745206_02747</name>
</gene>
<dbReference type="Gene3D" id="1.10.10.160">
    <property type="match status" value="1"/>
</dbReference>
<dbReference type="PANTHER" id="PTHR11070:SF3">
    <property type="entry name" value="DNA 3'-5' HELICASE"/>
    <property type="match status" value="1"/>
</dbReference>
<protein>
    <recommendedName>
        <fullName evidence="8">DNA 3'-5' helicase</fullName>
        <ecNumber evidence="8">5.6.2.4</ecNumber>
    </recommendedName>
</protein>
<dbReference type="GO" id="GO:0005524">
    <property type="term" value="F:ATP binding"/>
    <property type="evidence" value="ECO:0007669"/>
    <property type="project" value="UniProtKB-UniRule"/>
</dbReference>
<keyword evidence="3 10" id="KW-0378">Hydrolase</keyword>
<dbReference type="OrthoDB" id="9810135at2"/>
<reference evidence="14" key="1">
    <citation type="submission" date="2016-11" db="EMBL/GenBank/DDBJ databases">
        <authorList>
            <person name="Varghese N."/>
            <person name="Submissions S."/>
        </authorList>
    </citation>
    <scope>NUCLEOTIDE SEQUENCE [LARGE SCALE GENOMIC DNA]</scope>
    <source>
        <strain evidence="14">DSM 9756</strain>
    </source>
</reference>
<keyword evidence="2 10" id="KW-0547">Nucleotide-binding</keyword>
<dbReference type="Pfam" id="PF13361">
    <property type="entry name" value="UvrD_C"/>
    <property type="match status" value="1"/>
</dbReference>
<proteinExistence type="inferred from homology"/>
<dbReference type="EC" id="5.6.2.4" evidence="8"/>
<dbReference type="PANTHER" id="PTHR11070">
    <property type="entry name" value="UVRD / RECB / PCRA DNA HELICASE FAMILY MEMBER"/>
    <property type="match status" value="1"/>
</dbReference>
<evidence type="ECO:0000256" key="3">
    <source>
        <dbReference type="ARBA" id="ARBA00022801"/>
    </source>
</evidence>
<keyword evidence="4 10" id="KW-0347">Helicase</keyword>
<feature type="domain" description="UvrD-like helicase ATP-binding" evidence="11">
    <location>
        <begin position="21"/>
        <end position="305"/>
    </location>
</feature>
<evidence type="ECO:0000259" key="12">
    <source>
        <dbReference type="PROSITE" id="PS51217"/>
    </source>
</evidence>
<evidence type="ECO:0000256" key="2">
    <source>
        <dbReference type="ARBA" id="ARBA00022741"/>
    </source>
</evidence>
<dbReference type="InterPro" id="IPR000212">
    <property type="entry name" value="DNA_helicase_UvrD/REP"/>
</dbReference>
<keyword evidence="6" id="KW-0413">Isomerase</keyword>
<dbReference type="RefSeq" id="WP_073040429.1">
    <property type="nucleotide sequence ID" value="NZ_FQVB01000029.1"/>
</dbReference>
<dbReference type="GO" id="GO:0043138">
    <property type="term" value="F:3'-5' DNA helicase activity"/>
    <property type="evidence" value="ECO:0007669"/>
    <property type="project" value="UniProtKB-EC"/>
</dbReference>
<dbReference type="Gene3D" id="1.10.486.10">
    <property type="entry name" value="PCRA, domain 4"/>
    <property type="match status" value="1"/>
</dbReference>
<dbReference type="SUPFAM" id="SSF52540">
    <property type="entry name" value="P-loop containing nucleoside triphosphate hydrolases"/>
    <property type="match status" value="1"/>
</dbReference>
<evidence type="ECO:0000259" key="11">
    <source>
        <dbReference type="PROSITE" id="PS51198"/>
    </source>
</evidence>
<dbReference type="STRING" id="1121391.SAMN02745206_02747"/>
<dbReference type="CDD" id="cd18807">
    <property type="entry name" value="SF1_C_UvrD"/>
    <property type="match status" value="1"/>
</dbReference>
<dbReference type="GO" id="GO:0005829">
    <property type="term" value="C:cytosol"/>
    <property type="evidence" value="ECO:0007669"/>
    <property type="project" value="TreeGrafter"/>
</dbReference>
<dbReference type="Gene3D" id="3.40.50.300">
    <property type="entry name" value="P-loop containing nucleotide triphosphate hydrolases"/>
    <property type="match status" value="2"/>
</dbReference>
<sequence length="653" mass="73049">MGKDPSPIPNHGQAPGTRFASALNEAQYRAVTHPGGPLLVIAGAGTGKTRTLVYRVAYLVERGVDPRSILLLTFTRKAAQEMMERASRILDARCEMVAGGTFHSFANLTLRRYGSLLGYPASFTIADRSDAEDLVNLIRTELGFHKNKARFPKKRALMNIISRAANCQVPVGTVLAEEYPQYEDLAPEIEKIAETYALYKQERAVMDYDDLLTKCRDLLRDHPDVRRRISWTYEHILIDEFQDTNAVQAEIGAFLASEHGNIMAVGDDCQSIYSFRGADFRNIMDFPKRFPDCTVVTLEENYRSTQPVLSFTNAVIQNAREKYSKQLFTRTAGGTKPVYARPSSEIAQALYVLQKIQKHLQDGVPAHEIAVLFRAGWHSNDLEVLLNKNGIPFVKYGGMKFIEAAHIKDVLAFLKAALNPADAVSWHRILLLIEGVGPTTAKRLAESVHKKGLEALVSKPLQKRKYAATLQAFHDTMTRLAAGREPVSEKMEAVLTTYQPLLEAKYDDAPKRTPDLRSLAQMAERYESVEALLADLTLESPEQALAGEDTPRRRKDHVVLSTIHSAKGLEWETVFIIYLVDGHLPSSYALNDDDGIEEERRLFYVAATRAKRHLYLVAPKVQGPASFYSLATGGPSRFLFEIGRLGELVRREA</sequence>
<accession>A0A1M5EX32</accession>
<evidence type="ECO:0000256" key="7">
    <source>
        <dbReference type="ARBA" id="ARBA00034617"/>
    </source>
</evidence>
<dbReference type="GO" id="GO:0003677">
    <property type="term" value="F:DNA binding"/>
    <property type="evidence" value="ECO:0007669"/>
    <property type="project" value="InterPro"/>
</dbReference>